<accession>A0A8J7ITH6</accession>
<proteinExistence type="predicted"/>
<gene>
    <name evidence="2" type="ORF">JF290_13335</name>
</gene>
<feature type="signal peptide" evidence="1">
    <location>
        <begin position="1"/>
        <end position="24"/>
    </location>
</feature>
<name>A0A8J7ITH6_9RHOB</name>
<keyword evidence="3" id="KW-1185">Reference proteome</keyword>
<dbReference type="RefSeq" id="WP_199025392.1">
    <property type="nucleotide sequence ID" value="NZ_JAELVR010000009.1"/>
</dbReference>
<sequence length="472" mass="51512">MSKRLIVNATLAVGVASAGSPALAQVADDSATLEQRFRIEQEFGVGDNLGLQTPSEGTTSLATTRLSYGLESKTRAQELSLAVGAALRFGSIAEGNTTSTGLVDPFVGLRYRRDAANASFSVNGDYRQSDISLAAPLWAFLDQDGIVRPPRDFSNIRGSGEREAYNFDVELETGTQSPFGLRLFAGTAGTNYIDQTDPSLTNYAASDFGLAALFRFDALTTASVDLFYSTYSNENAVDTERETQTLQLGFDREISPISGVSLRFGYTDVDTVETNLLSGLRESVRRSGPSGNVGYYREMPNGMANVDFDLIQNQDGERGTLRFSRSITLPNGGLSANIGLTSFDSTDPRAIGGIEWFREYATSNFNFRLTRDVFVDSNDEDRFTNILIAGYEYDINEQSSLSADLSLSYSEAAPSSEASKRGTLLVVYNRELTQDWSMNTGIEYSVLDEEFSGKADSSAIFFGIGRNFDFRN</sequence>
<organism evidence="2 3">
    <name type="scientific">Sedimentitalea arenosa</name>
    <dbReference type="NCBI Taxonomy" id="2798803"/>
    <lineage>
        <taxon>Bacteria</taxon>
        <taxon>Pseudomonadati</taxon>
        <taxon>Pseudomonadota</taxon>
        <taxon>Alphaproteobacteria</taxon>
        <taxon>Rhodobacterales</taxon>
        <taxon>Paracoccaceae</taxon>
        <taxon>Sedimentitalea</taxon>
    </lineage>
</organism>
<dbReference type="AlphaFoldDB" id="A0A8J7ITH6"/>
<evidence type="ECO:0000256" key="1">
    <source>
        <dbReference type="SAM" id="SignalP"/>
    </source>
</evidence>
<keyword evidence="1" id="KW-0732">Signal</keyword>
<reference evidence="2" key="1">
    <citation type="submission" date="2020-12" db="EMBL/GenBank/DDBJ databases">
        <title>Sedimentitalea sp. nov., isolated from sand in Incheon.</title>
        <authorList>
            <person name="Kim W."/>
        </authorList>
    </citation>
    <scope>NUCLEOTIDE SEQUENCE</scope>
    <source>
        <strain evidence="2">CAU 1593</strain>
    </source>
</reference>
<evidence type="ECO:0000313" key="2">
    <source>
        <dbReference type="EMBL" id="MBJ6372511.1"/>
    </source>
</evidence>
<protein>
    <submittedName>
        <fullName evidence="2">Uncharacterized protein</fullName>
    </submittedName>
</protein>
<evidence type="ECO:0000313" key="3">
    <source>
        <dbReference type="Proteomes" id="UP000619079"/>
    </source>
</evidence>
<dbReference type="EMBL" id="JAELVR010000009">
    <property type="protein sequence ID" value="MBJ6372511.1"/>
    <property type="molecule type" value="Genomic_DNA"/>
</dbReference>
<comment type="caution">
    <text evidence="2">The sequence shown here is derived from an EMBL/GenBank/DDBJ whole genome shotgun (WGS) entry which is preliminary data.</text>
</comment>
<feature type="chain" id="PRO_5035299561" evidence="1">
    <location>
        <begin position="25"/>
        <end position="472"/>
    </location>
</feature>
<dbReference type="Proteomes" id="UP000619079">
    <property type="component" value="Unassembled WGS sequence"/>
</dbReference>